<keyword evidence="1" id="KW-0812">Transmembrane</keyword>
<reference evidence="3" key="1">
    <citation type="journal article" date="2011" name="Genome Biol.">
        <title>Comparative genomics of the social amoebae Dictyostelium discoideum and Dictyostelium purpureum.</title>
        <authorList>
            <consortium name="US DOE Joint Genome Institute (JGI-PGF)"/>
            <person name="Sucgang R."/>
            <person name="Kuo A."/>
            <person name="Tian X."/>
            <person name="Salerno W."/>
            <person name="Parikh A."/>
            <person name="Feasley C.L."/>
            <person name="Dalin E."/>
            <person name="Tu H."/>
            <person name="Huang E."/>
            <person name="Barry K."/>
            <person name="Lindquist E."/>
            <person name="Shapiro H."/>
            <person name="Bruce D."/>
            <person name="Schmutz J."/>
            <person name="Salamov A."/>
            <person name="Fey P."/>
            <person name="Gaudet P."/>
            <person name="Anjard C."/>
            <person name="Babu M.M."/>
            <person name="Basu S."/>
            <person name="Bushmanova Y."/>
            <person name="van der Wel H."/>
            <person name="Katoh-Kurasawa M."/>
            <person name="Dinh C."/>
            <person name="Coutinho P.M."/>
            <person name="Saito T."/>
            <person name="Elias M."/>
            <person name="Schaap P."/>
            <person name="Kay R.R."/>
            <person name="Henrissat B."/>
            <person name="Eichinger L."/>
            <person name="Rivero F."/>
            <person name="Putnam N.H."/>
            <person name="West C.M."/>
            <person name="Loomis W.F."/>
            <person name="Chisholm R.L."/>
            <person name="Shaulsky G."/>
            <person name="Strassmann J.E."/>
            <person name="Queller D.C."/>
            <person name="Kuspa A."/>
            <person name="Grigoriev I.V."/>
        </authorList>
    </citation>
    <scope>NUCLEOTIDE SEQUENCE [LARGE SCALE GENOMIC DNA]</scope>
    <source>
        <strain evidence="3">QSDP1</strain>
    </source>
</reference>
<dbReference type="RefSeq" id="XP_003288718.1">
    <property type="nucleotide sequence ID" value="XM_003288670.1"/>
</dbReference>
<evidence type="ECO:0000256" key="1">
    <source>
        <dbReference type="SAM" id="Phobius"/>
    </source>
</evidence>
<dbReference type="VEuPathDB" id="AmoebaDB:DICPUDRAFT_79505"/>
<keyword evidence="1" id="KW-1133">Transmembrane helix</keyword>
<dbReference type="EMBL" id="GL871084">
    <property type="protein sequence ID" value="EGC34756.1"/>
    <property type="molecule type" value="Genomic_DNA"/>
</dbReference>
<keyword evidence="1" id="KW-0472">Membrane</keyword>
<dbReference type="Proteomes" id="UP000001064">
    <property type="component" value="Unassembled WGS sequence"/>
</dbReference>
<gene>
    <name evidence="2" type="ORF">DICPUDRAFT_79505</name>
</gene>
<dbReference type="AlphaFoldDB" id="F0ZMS9"/>
<dbReference type="InParanoid" id="F0ZMS9"/>
<protein>
    <submittedName>
        <fullName evidence="2">Uncharacterized protein</fullName>
    </submittedName>
</protein>
<sequence length="202" mass="22709">MNLNIKQIFTIICSVFSILSVVLSISALRKPFQTINYNGTIFKPVIYSDSIIYTNDVSTSGYFQHFNSDQSVVYIHVTSIISEIVLCIYITIVFYYFTKPMREKYETIDYVTLVPPFGAFALLIAASAVSRDLNVDICEDIGQCVNFKLKSNHQTIIGDTGLTYNSYSKSSIGYNLIITSTVMAGLGFACNLARFYLLKNRI</sequence>
<feature type="transmembrane region" description="Helical" evidence="1">
    <location>
        <begin position="73"/>
        <end position="98"/>
    </location>
</feature>
<feature type="transmembrane region" description="Helical" evidence="1">
    <location>
        <begin position="7"/>
        <end position="28"/>
    </location>
</feature>
<feature type="transmembrane region" description="Helical" evidence="1">
    <location>
        <begin position="172"/>
        <end position="197"/>
    </location>
</feature>
<dbReference type="GeneID" id="10499172"/>
<name>F0ZMS9_DICPU</name>
<feature type="transmembrane region" description="Helical" evidence="1">
    <location>
        <begin position="110"/>
        <end position="129"/>
    </location>
</feature>
<keyword evidence="3" id="KW-1185">Reference proteome</keyword>
<organism evidence="2 3">
    <name type="scientific">Dictyostelium purpureum</name>
    <name type="common">Slime mold</name>
    <dbReference type="NCBI Taxonomy" id="5786"/>
    <lineage>
        <taxon>Eukaryota</taxon>
        <taxon>Amoebozoa</taxon>
        <taxon>Evosea</taxon>
        <taxon>Eumycetozoa</taxon>
        <taxon>Dictyostelia</taxon>
        <taxon>Dictyosteliales</taxon>
        <taxon>Dictyosteliaceae</taxon>
        <taxon>Dictyostelium</taxon>
    </lineage>
</organism>
<evidence type="ECO:0000313" key="3">
    <source>
        <dbReference type="Proteomes" id="UP000001064"/>
    </source>
</evidence>
<proteinExistence type="predicted"/>
<dbReference type="KEGG" id="dpp:DICPUDRAFT_79505"/>
<evidence type="ECO:0000313" key="2">
    <source>
        <dbReference type="EMBL" id="EGC34756.1"/>
    </source>
</evidence>
<accession>F0ZMS9</accession>